<dbReference type="InterPro" id="IPR050196">
    <property type="entry name" value="Cytochrome_P450_Monoox"/>
</dbReference>
<dbReference type="Xenbase" id="XB-GENE-23659629">
    <property type="gene designation" value="cyp4b1.4.L"/>
</dbReference>
<dbReference type="OrthoDB" id="1470350at2759"/>
<dbReference type="GO" id="GO:0004497">
    <property type="term" value="F:monooxygenase activity"/>
    <property type="evidence" value="ECO:0007669"/>
    <property type="project" value="UniProtKB-KW"/>
</dbReference>
<evidence type="ECO:0000256" key="7">
    <source>
        <dbReference type="ARBA" id="ARBA00023033"/>
    </source>
</evidence>
<dbReference type="PRINTS" id="PR00463">
    <property type="entry name" value="EP450I"/>
</dbReference>
<keyword evidence="12" id="KW-1185">Reference proteome</keyword>
<evidence type="ECO:0000256" key="8">
    <source>
        <dbReference type="ARBA" id="ARBA00023136"/>
    </source>
</evidence>
<dbReference type="PROSITE" id="PS00086">
    <property type="entry name" value="CYTOCHROME_P450"/>
    <property type="match status" value="1"/>
</dbReference>
<dbReference type="Gene3D" id="1.10.630.10">
    <property type="entry name" value="Cytochrome P450"/>
    <property type="match status" value="1"/>
</dbReference>
<dbReference type="PANTHER" id="PTHR24291:SF211">
    <property type="entry name" value="CYTOCHROME P450 4B1"/>
    <property type="match status" value="1"/>
</dbReference>
<dbReference type="InterPro" id="IPR036396">
    <property type="entry name" value="Cyt_P450_sf"/>
</dbReference>
<keyword evidence="11" id="KW-0812">Transmembrane</keyword>
<dbReference type="GeneID" id="108714294"/>
<evidence type="ECO:0000256" key="6">
    <source>
        <dbReference type="ARBA" id="ARBA00023004"/>
    </source>
</evidence>
<dbReference type="FunFam" id="1.10.630.10:FF:000005">
    <property type="entry name" value="cytochrome P450 4F22 isoform X2"/>
    <property type="match status" value="1"/>
</dbReference>
<evidence type="ECO:0000256" key="3">
    <source>
        <dbReference type="ARBA" id="ARBA00022617"/>
    </source>
</evidence>
<dbReference type="GO" id="GO:0005506">
    <property type="term" value="F:iron ion binding"/>
    <property type="evidence" value="ECO:0007669"/>
    <property type="project" value="InterPro"/>
</dbReference>
<comment type="subcellular location">
    <subcellularLocation>
        <location evidence="1">Endoplasmic reticulum membrane</location>
    </subcellularLocation>
</comment>
<comment type="cofactor">
    <cofactor evidence="9">
        <name>heme</name>
        <dbReference type="ChEBI" id="CHEBI:30413"/>
    </cofactor>
</comment>
<proteinExistence type="inferred from homology"/>
<dbReference type="InterPro" id="IPR017972">
    <property type="entry name" value="Cyt_P450_CS"/>
</dbReference>
<dbReference type="KEGG" id="xla:108714294"/>
<evidence type="ECO:0000256" key="10">
    <source>
        <dbReference type="RuleBase" id="RU000461"/>
    </source>
</evidence>
<evidence type="ECO:0000256" key="4">
    <source>
        <dbReference type="ARBA" id="ARBA00022723"/>
    </source>
</evidence>
<name>A0A8J0V6C5_XENLA</name>
<dbReference type="PRINTS" id="PR00385">
    <property type="entry name" value="P450"/>
</dbReference>
<dbReference type="GO" id="GO:0016705">
    <property type="term" value="F:oxidoreductase activity, acting on paired donors, with incorporation or reduction of molecular oxygen"/>
    <property type="evidence" value="ECO:0007669"/>
    <property type="project" value="InterPro"/>
</dbReference>
<evidence type="ECO:0000256" key="11">
    <source>
        <dbReference type="SAM" id="Phobius"/>
    </source>
</evidence>
<feature type="transmembrane region" description="Helical" evidence="11">
    <location>
        <begin position="6"/>
        <end position="28"/>
    </location>
</feature>
<evidence type="ECO:0000256" key="5">
    <source>
        <dbReference type="ARBA" id="ARBA00022824"/>
    </source>
</evidence>
<feature type="binding site" description="axial binding residue" evidence="9">
    <location>
        <position position="455"/>
    </location>
    <ligand>
        <name>heme</name>
        <dbReference type="ChEBI" id="CHEBI:30413"/>
    </ligand>
    <ligandPart>
        <name>Fe</name>
        <dbReference type="ChEBI" id="CHEBI:18248"/>
    </ligandPart>
</feature>
<keyword evidence="4 9" id="KW-0479">Metal-binding</keyword>
<dbReference type="SUPFAM" id="SSF48264">
    <property type="entry name" value="Cytochrome P450"/>
    <property type="match status" value="1"/>
</dbReference>
<accession>A0A8J0V6C5</accession>
<keyword evidence="11" id="KW-1133">Transmembrane helix</keyword>
<dbReference type="GO" id="GO:0020037">
    <property type="term" value="F:heme binding"/>
    <property type="evidence" value="ECO:0007669"/>
    <property type="project" value="InterPro"/>
</dbReference>
<keyword evidence="6 9" id="KW-0408">Iron</keyword>
<comment type="similarity">
    <text evidence="2 10">Belongs to the cytochrome P450 family.</text>
</comment>
<dbReference type="InterPro" id="IPR002401">
    <property type="entry name" value="Cyt_P450_E_grp-I"/>
</dbReference>
<evidence type="ECO:0000313" key="14">
    <source>
        <dbReference type="Xenbase" id="XB-GENE-23659629"/>
    </source>
</evidence>
<evidence type="ECO:0000256" key="1">
    <source>
        <dbReference type="ARBA" id="ARBA00004586"/>
    </source>
</evidence>
<dbReference type="PANTHER" id="PTHR24291">
    <property type="entry name" value="CYTOCHROME P450 FAMILY 4"/>
    <property type="match status" value="1"/>
</dbReference>
<dbReference type="CTD" id="108714294"/>
<dbReference type="AlphaFoldDB" id="A0A8J0V6C5"/>
<evidence type="ECO:0000313" key="12">
    <source>
        <dbReference type="Proteomes" id="UP000186698"/>
    </source>
</evidence>
<keyword evidence="5" id="KW-0256">Endoplasmic reticulum</keyword>
<keyword evidence="10" id="KW-0560">Oxidoreductase</keyword>
<keyword evidence="7 10" id="KW-0503">Monooxygenase</keyword>
<dbReference type="CDD" id="cd20678">
    <property type="entry name" value="CYP4B-like"/>
    <property type="match status" value="1"/>
</dbReference>
<dbReference type="Proteomes" id="UP000186698">
    <property type="component" value="Chromosome 4L"/>
</dbReference>
<evidence type="ECO:0000256" key="2">
    <source>
        <dbReference type="ARBA" id="ARBA00010617"/>
    </source>
</evidence>
<gene>
    <name evidence="14" type="primary">cyp4b1.4.L</name>
    <name evidence="13" type="synonym">LOC108714294</name>
</gene>
<reference evidence="13" key="1">
    <citation type="submission" date="2025-08" db="UniProtKB">
        <authorList>
            <consortium name="RefSeq"/>
        </authorList>
    </citation>
    <scope>IDENTIFICATION</scope>
    <source>
        <strain evidence="13">J_2021</strain>
        <tissue evidence="13">Erythrocytes</tissue>
    </source>
</reference>
<dbReference type="Pfam" id="PF00067">
    <property type="entry name" value="p450"/>
    <property type="match status" value="1"/>
</dbReference>
<protein>
    <submittedName>
        <fullName evidence="13">Cytochrome P450 4B1</fullName>
    </submittedName>
</protein>
<dbReference type="InterPro" id="IPR001128">
    <property type="entry name" value="Cyt_P450"/>
</dbReference>
<keyword evidence="3 9" id="KW-0349">Heme</keyword>
<dbReference type="RefSeq" id="XP_018113877.1">
    <property type="nucleotide sequence ID" value="XM_018258388.2"/>
</dbReference>
<keyword evidence="8 11" id="KW-0472">Membrane</keyword>
<evidence type="ECO:0000313" key="13">
    <source>
        <dbReference type="RefSeq" id="XP_018113877.1"/>
    </source>
</evidence>
<sequence length="510" mass="59206">MASNVLFGLFPTQLYSWAASLCLLLVLYKATQLYLRRRFLLTAFSSFPGPKRHWLYGNAHEFKADGKELDIIDGYAKKYPYAYPLWLGNFYASLIVCHPDYAKAILSRQDPKDDFGYYFLIPWIGKGLLVLSGQKWFQHRRLLTPAFHYNILKPYVKLMADCSKVMLDKWDNLIGEEKPVELFHHVSLMTLDSIMKCAFSYHSNCQHNSENEYIKAVYELSYLVDHRFTCLPYHNDFIFYLSPHGFRFRRALKVAHDHTDNVIKQRKKSLHEQKELEKLQEKRHLDFLDILLCTKDENGNSLSDEDLRAEVDTFMFEGHDTTASGISWTLYCMAKYPEHQQKCWEEIRDVLGEKQTVDWDDLGKMPYTTLCIKESLRLYPPVPGIARKLTQPITFCDGRSLPKGAVMFLSLYAINRCPSIWEDPEVFDPMRFSAENLAKRNSHAFLPFSAGSRNCIGQNFAMNEMKVTLALTLQRFELYPDPGNEPLKAPELVLRTTNGIHIKLKRKGGD</sequence>
<organism evidence="12 13">
    <name type="scientific">Xenopus laevis</name>
    <name type="common">African clawed frog</name>
    <dbReference type="NCBI Taxonomy" id="8355"/>
    <lineage>
        <taxon>Eukaryota</taxon>
        <taxon>Metazoa</taxon>
        <taxon>Chordata</taxon>
        <taxon>Craniata</taxon>
        <taxon>Vertebrata</taxon>
        <taxon>Euteleostomi</taxon>
        <taxon>Amphibia</taxon>
        <taxon>Batrachia</taxon>
        <taxon>Anura</taxon>
        <taxon>Pipoidea</taxon>
        <taxon>Pipidae</taxon>
        <taxon>Xenopodinae</taxon>
        <taxon>Xenopus</taxon>
        <taxon>Xenopus</taxon>
    </lineage>
</organism>
<evidence type="ECO:0000256" key="9">
    <source>
        <dbReference type="PIRSR" id="PIRSR602401-1"/>
    </source>
</evidence>
<dbReference type="GO" id="GO:0005789">
    <property type="term" value="C:endoplasmic reticulum membrane"/>
    <property type="evidence" value="ECO:0007669"/>
    <property type="project" value="UniProtKB-SubCell"/>
</dbReference>